<name>A0A011NX15_9PROT</name>
<sequence>MRAGPSIRRCGRAPADRVHAPEAGSLATGRASSRRPLENAPQALADGRRMPVDGTLGAQAGAVLVVKDEGGRQQADAQRAAELLFAIVDHRQFDGVRRQERVEPCPLISVTRCSMP</sequence>
<evidence type="ECO:0000313" key="2">
    <source>
        <dbReference type="EMBL" id="EXI69155.1"/>
    </source>
</evidence>
<dbReference type="EMBL" id="JFAX01000002">
    <property type="protein sequence ID" value="EXI69155.1"/>
    <property type="molecule type" value="Genomic_DNA"/>
</dbReference>
<dbReference type="Proteomes" id="UP000020218">
    <property type="component" value="Unassembled WGS sequence"/>
</dbReference>
<comment type="caution">
    <text evidence="2">The sequence shown here is derived from an EMBL/GenBank/DDBJ whole genome shotgun (WGS) entry which is preliminary data.</text>
</comment>
<keyword evidence="3" id="KW-1185">Reference proteome</keyword>
<dbReference type="AlphaFoldDB" id="A0A011NX15"/>
<proteinExistence type="predicted"/>
<gene>
    <name evidence="2" type="ORF">AW08_00362</name>
</gene>
<feature type="region of interest" description="Disordered" evidence="1">
    <location>
        <begin position="1"/>
        <end position="52"/>
    </location>
</feature>
<reference evidence="2" key="1">
    <citation type="submission" date="2014-02" db="EMBL/GenBank/DDBJ databases">
        <title>Expanding our view of genomic diversity in Candidatus Accumulibacter clades.</title>
        <authorList>
            <person name="Skennerton C.T."/>
            <person name="Barr J.J."/>
            <person name="Slater F.R."/>
            <person name="Bond P.L."/>
            <person name="Tyson G.W."/>
        </authorList>
    </citation>
    <scope>NUCLEOTIDE SEQUENCE [LARGE SCALE GENOMIC DNA]</scope>
</reference>
<evidence type="ECO:0000256" key="1">
    <source>
        <dbReference type="SAM" id="MobiDB-lite"/>
    </source>
</evidence>
<evidence type="ECO:0000313" key="3">
    <source>
        <dbReference type="Proteomes" id="UP000020218"/>
    </source>
</evidence>
<organism evidence="2 3">
    <name type="scientific">Candidatus Accumulibacter adjunctus</name>
    <dbReference type="NCBI Taxonomy" id="1454001"/>
    <lineage>
        <taxon>Bacteria</taxon>
        <taxon>Pseudomonadati</taxon>
        <taxon>Pseudomonadota</taxon>
        <taxon>Betaproteobacteria</taxon>
        <taxon>Candidatus Accumulibacter</taxon>
    </lineage>
</organism>
<accession>A0A011NX15</accession>
<protein>
    <submittedName>
        <fullName evidence="2">Uncharacterized protein</fullName>
    </submittedName>
</protein>